<proteinExistence type="predicted"/>
<dbReference type="Proteomes" id="UP000095214">
    <property type="component" value="Chromosome"/>
</dbReference>
<evidence type="ECO:0000313" key="3">
    <source>
        <dbReference type="Proteomes" id="UP000095214"/>
    </source>
</evidence>
<dbReference type="EMBL" id="CP017298">
    <property type="protein sequence ID" value="AOS47069.1"/>
    <property type="molecule type" value="Genomic_DNA"/>
</dbReference>
<keyword evidence="1" id="KW-0812">Transmembrane</keyword>
<accession>A0A1D8B1P4</accession>
<keyword evidence="1" id="KW-0472">Membrane</keyword>
<reference evidence="2 3" key="1">
    <citation type="submission" date="2016-09" db="EMBL/GenBank/DDBJ databases">
        <title>Complete genome sequence of Actinomyces hongkongensis HKU8.</title>
        <authorList>
            <person name="Gao Y.-X."/>
            <person name="Zhou Y.-Y."/>
            <person name="Xie Y."/>
            <person name="Wang M."/>
            <person name="Wang S.-J."/>
            <person name="Shen S.-G."/>
        </authorList>
    </citation>
    <scope>NUCLEOTIDE SEQUENCE [LARGE SCALE GENOMIC DNA]</scope>
    <source>
        <strain evidence="2 3">HKU8</strain>
    </source>
</reference>
<feature type="transmembrane region" description="Helical" evidence="1">
    <location>
        <begin position="62"/>
        <end position="80"/>
    </location>
</feature>
<evidence type="ECO:0000313" key="2">
    <source>
        <dbReference type="EMBL" id="AOS47069.1"/>
    </source>
</evidence>
<keyword evidence="3" id="KW-1185">Reference proteome</keyword>
<dbReference type="OrthoDB" id="2237376at2"/>
<evidence type="ECO:0000256" key="1">
    <source>
        <dbReference type="SAM" id="Phobius"/>
    </source>
</evidence>
<dbReference type="RefSeq" id="WP_009743407.1">
    <property type="nucleotide sequence ID" value="NZ_CP017298.1"/>
</dbReference>
<organism evidence="2 3">
    <name type="scientific">Pauljensenia hongkongensis</name>
    <dbReference type="NCBI Taxonomy" id="178339"/>
    <lineage>
        <taxon>Bacteria</taxon>
        <taxon>Bacillati</taxon>
        <taxon>Actinomycetota</taxon>
        <taxon>Actinomycetes</taxon>
        <taxon>Actinomycetales</taxon>
        <taxon>Actinomycetaceae</taxon>
        <taxon>Pauljensenia</taxon>
    </lineage>
</organism>
<keyword evidence="1" id="KW-1133">Transmembrane helix</keyword>
<feature type="transmembrane region" description="Helical" evidence="1">
    <location>
        <begin position="86"/>
        <end position="108"/>
    </location>
</feature>
<dbReference type="KEGG" id="phon:BH719_03675"/>
<sequence>MSLALSGRSILGIAIAVIGVLTMAWGATQAAHDFEGFKTLELGGVIVLATGLCLVSEVPTALQIGGIWVAAAASAAYIFTLPNWEFPLRMMSAVPVVALAVWLTTLLAD</sequence>
<protein>
    <submittedName>
        <fullName evidence="2">Uncharacterized protein</fullName>
    </submittedName>
</protein>
<name>A0A1D8B1P4_9ACTO</name>
<dbReference type="AlphaFoldDB" id="A0A1D8B1P4"/>
<feature type="transmembrane region" description="Helical" evidence="1">
    <location>
        <begin position="36"/>
        <end position="55"/>
    </location>
</feature>
<gene>
    <name evidence="2" type="ORF">BH719_03675</name>
</gene>